<accession>A0A7E4ZY57</accession>
<protein>
    <submittedName>
        <fullName evidence="3">Uncharacterized protein</fullName>
    </submittedName>
</protein>
<feature type="region of interest" description="Disordered" evidence="1">
    <location>
        <begin position="969"/>
        <end position="990"/>
    </location>
</feature>
<feature type="compositionally biased region" description="Basic residues" evidence="1">
    <location>
        <begin position="752"/>
        <end position="762"/>
    </location>
</feature>
<feature type="compositionally biased region" description="Polar residues" evidence="1">
    <location>
        <begin position="525"/>
        <end position="534"/>
    </location>
</feature>
<feature type="compositionally biased region" description="Basic residues" evidence="1">
    <location>
        <begin position="474"/>
        <end position="483"/>
    </location>
</feature>
<reference evidence="2" key="1">
    <citation type="journal article" date="2013" name="Genetics">
        <title>The draft genome and transcriptome of Panagrellus redivivus are shaped by the harsh demands of a free-living lifestyle.</title>
        <authorList>
            <person name="Srinivasan J."/>
            <person name="Dillman A.R."/>
            <person name="Macchietto M.G."/>
            <person name="Heikkinen L."/>
            <person name="Lakso M."/>
            <person name="Fracchia K.M."/>
            <person name="Antoshechkin I."/>
            <person name="Mortazavi A."/>
            <person name="Wong G."/>
            <person name="Sternberg P.W."/>
        </authorList>
    </citation>
    <scope>NUCLEOTIDE SEQUENCE [LARGE SCALE GENOMIC DNA]</scope>
    <source>
        <strain evidence="2">MT8872</strain>
    </source>
</reference>
<dbReference type="Proteomes" id="UP000492821">
    <property type="component" value="Unassembled WGS sequence"/>
</dbReference>
<feature type="compositionally biased region" description="Basic and acidic residues" evidence="1">
    <location>
        <begin position="688"/>
        <end position="707"/>
    </location>
</feature>
<feature type="compositionally biased region" description="Polar residues" evidence="1">
    <location>
        <begin position="1195"/>
        <end position="1218"/>
    </location>
</feature>
<reference evidence="3" key="2">
    <citation type="submission" date="2020-10" db="UniProtKB">
        <authorList>
            <consortium name="WormBaseParasite"/>
        </authorList>
    </citation>
    <scope>IDENTIFICATION</scope>
</reference>
<organism evidence="2 3">
    <name type="scientific">Panagrellus redivivus</name>
    <name type="common">Microworm</name>
    <dbReference type="NCBI Taxonomy" id="6233"/>
    <lineage>
        <taxon>Eukaryota</taxon>
        <taxon>Metazoa</taxon>
        <taxon>Ecdysozoa</taxon>
        <taxon>Nematoda</taxon>
        <taxon>Chromadorea</taxon>
        <taxon>Rhabditida</taxon>
        <taxon>Tylenchina</taxon>
        <taxon>Panagrolaimomorpha</taxon>
        <taxon>Panagrolaimoidea</taxon>
        <taxon>Panagrolaimidae</taxon>
        <taxon>Panagrellus</taxon>
    </lineage>
</organism>
<feature type="compositionally biased region" description="Low complexity" evidence="1">
    <location>
        <begin position="502"/>
        <end position="515"/>
    </location>
</feature>
<sequence length="1374" mass="153186">MSVSDGSPPFGDGVLEDDSHFLNDASLGGASMQEAEEEDPIADEEPLDPGGEAEEQLFSIYDGLARRMPFELLNNQGYFFSADSGVYDVRRFARLPALEEFLNKSIQQEFYARDYQELGYIARIGTVDPDDAEKVRKIFKGCSNFDRDLAIIKTAESLGDPRLCQLSFPDFSYEELSERFDFIVQSRTVLKVLGRHFSLMPPSRKDEFMANIPFDVADTNKIMNTKIPLPYTYDDLWDLQNQLSQPYDVHSILRLRETFETTGSLITSRQKLLSQNFSMNKTFLVNDPLHLVLRYLTSGSFNHSQKVFNKFYKFMELDGIYHSELETPPSLLYTVYFQQQTIEVSHLKAFFFSNGETLFCRTSSVTKCENMAYLIAFAISIDASSRYCQVSNLSPTPLIVNGDCVGPNLYKTVKFSDLIYMFSVNTMDDSADPLEFVVVPNPNNDDALTWAIPVSSEKVKKRKGYEYPEDVPVKKKSRRKEKKRKQELLKSQELPIVPQPTPQTDEQPTSEQSAPQPAPPPKTVISVTINSRSPSPEKKKISDDFLALKDNHWDRVIRPVENTLKAPPEKFSTSTPLPKEVVFHLNEYLRNFNHDFAGLDERWKAAIKYKLADCPKMIEEVKPKRKTNPNPDVDNAVESCVYEDISSQTLRIAIPSVKAYAGDADLEGDFKDVDRYRRLTSVIPIDFRKNKSPKKDNSQAEEGKPGEAEEDPPEVQSFILHPRKLVPGDSLDKVYSNLDWYKEKDRSFNGFARKKKVPKSGKTHTVPVKSAGPENAKPAENDVDEDGSVNETDFMVVNDDGLKCALVPLTLTGIPSEQCLDQFEGDYELRLPEGGGAIVADDEQDGLFVVDADKEEPSKARLRVGYDSDIDEEALVAPGLVVPKEQFNETVEPEYYVGFRRDESGNLVSTGDKRYYLNGDHYIEVSNDEITVLNESKPVTDSNAKSQDIIIENPTTLGQQGEATYSTVQSTDIQDSSAPISSPKPLSKPVEHANTFEPVEIVINDGYNTSNDFLMPPPAKKQRLSPEKQKSQPHLLSSTMPNNVIVSNGVQQQSYVIPVSMVQNGSTRLSNRALYGSSGFSGAVMTYPYTAVVSVPSTSASAGRFKPKKDTTVYEVDGKLYNRVPTGKVTTPQKGVLYSRGVAPLARPGSTSQIIRSPQGPYYRGTTPSTSMYRVSSPLTSQKTGPLQRPYYRGTTPTGMSRAGSTTTPLKTGSSLLSLPTREPGKRMPTFGQTHGESRIIAVPVTSRRRLPGPYTTGPPPLQSHQTRQLRFPTSSQQLRISTPQMRAPLVSARQSSSQIPANGVRQVITIQESPPSDERPSTSKQSVSPKQQNTTANDRQNTSQQNGGGSSNASKDGPIPDTEDKFDWDYFGN</sequence>
<feature type="region of interest" description="Disordered" evidence="1">
    <location>
        <begin position="688"/>
        <end position="713"/>
    </location>
</feature>
<dbReference type="WBParaSite" id="Pan_g2986.t1">
    <property type="protein sequence ID" value="Pan_g2986.t1"/>
    <property type="gene ID" value="Pan_g2986"/>
</dbReference>
<keyword evidence="2" id="KW-1185">Reference proteome</keyword>
<feature type="compositionally biased region" description="Polar residues" evidence="1">
    <location>
        <begin position="1166"/>
        <end position="1185"/>
    </location>
</feature>
<evidence type="ECO:0000256" key="1">
    <source>
        <dbReference type="SAM" id="MobiDB-lite"/>
    </source>
</evidence>
<feature type="region of interest" description="Disordered" evidence="1">
    <location>
        <begin position="1"/>
        <end position="50"/>
    </location>
</feature>
<evidence type="ECO:0000313" key="2">
    <source>
        <dbReference type="Proteomes" id="UP000492821"/>
    </source>
</evidence>
<name>A0A7E4ZY57_PANRE</name>
<evidence type="ECO:0000313" key="3">
    <source>
        <dbReference type="WBParaSite" id="Pan_g2986.t1"/>
    </source>
</evidence>
<feature type="region of interest" description="Disordered" evidence="1">
    <location>
        <begin position="1013"/>
        <end position="1040"/>
    </location>
</feature>
<feature type="compositionally biased region" description="Polar residues" evidence="1">
    <location>
        <begin position="1323"/>
        <end position="1340"/>
    </location>
</feature>
<feature type="compositionally biased region" description="Acidic residues" evidence="1">
    <location>
        <begin position="34"/>
        <end position="50"/>
    </location>
</feature>
<feature type="compositionally biased region" description="Polar residues" evidence="1">
    <location>
        <begin position="1263"/>
        <end position="1282"/>
    </location>
</feature>
<feature type="compositionally biased region" description="Basic and acidic residues" evidence="1">
    <location>
        <begin position="1363"/>
        <end position="1374"/>
    </location>
</feature>
<feature type="region of interest" description="Disordered" evidence="1">
    <location>
        <begin position="470"/>
        <end position="541"/>
    </location>
</feature>
<feature type="compositionally biased region" description="Polar residues" evidence="1">
    <location>
        <begin position="969"/>
        <end position="980"/>
    </location>
</feature>
<feature type="region of interest" description="Disordered" evidence="1">
    <location>
        <begin position="1313"/>
        <end position="1374"/>
    </location>
</feature>
<proteinExistence type="predicted"/>
<feature type="region of interest" description="Disordered" evidence="1">
    <location>
        <begin position="752"/>
        <end position="787"/>
    </location>
</feature>
<feature type="region of interest" description="Disordered" evidence="1">
    <location>
        <begin position="1147"/>
        <end position="1282"/>
    </location>
</feature>